<accession>A0A137NQQ7</accession>
<feature type="region of interest" description="Disordered" evidence="1">
    <location>
        <begin position="56"/>
        <end position="76"/>
    </location>
</feature>
<sequence>MTNPLIRKIEEELTVVDQELGQLNQLIATAELAAQPGNYQQLSQLLFQIQTYAQPPNMSNRRSELSNWNKDRQPSK</sequence>
<evidence type="ECO:0000256" key="1">
    <source>
        <dbReference type="SAM" id="MobiDB-lite"/>
    </source>
</evidence>
<name>A0A137NQQ7_CONC2</name>
<protein>
    <submittedName>
        <fullName evidence="2">Uncharacterized protein</fullName>
    </submittedName>
</protein>
<dbReference type="EMBL" id="KQ965005">
    <property type="protein sequence ID" value="KXN65044.1"/>
    <property type="molecule type" value="Genomic_DNA"/>
</dbReference>
<gene>
    <name evidence="2" type="ORF">CONCODRAFT_13508</name>
</gene>
<proteinExistence type="predicted"/>
<dbReference type="AlphaFoldDB" id="A0A137NQQ7"/>
<evidence type="ECO:0000313" key="3">
    <source>
        <dbReference type="Proteomes" id="UP000070444"/>
    </source>
</evidence>
<organism evidence="2 3">
    <name type="scientific">Conidiobolus coronatus (strain ATCC 28846 / CBS 209.66 / NRRL 28638)</name>
    <name type="common">Delacroixia coronata</name>
    <dbReference type="NCBI Taxonomy" id="796925"/>
    <lineage>
        <taxon>Eukaryota</taxon>
        <taxon>Fungi</taxon>
        <taxon>Fungi incertae sedis</taxon>
        <taxon>Zoopagomycota</taxon>
        <taxon>Entomophthoromycotina</taxon>
        <taxon>Entomophthoromycetes</taxon>
        <taxon>Entomophthorales</taxon>
        <taxon>Ancylistaceae</taxon>
        <taxon>Conidiobolus</taxon>
    </lineage>
</organism>
<keyword evidence="3" id="KW-1185">Reference proteome</keyword>
<feature type="compositionally biased region" description="Basic and acidic residues" evidence="1">
    <location>
        <begin position="61"/>
        <end position="76"/>
    </location>
</feature>
<dbReference type="Proteomes" id="UP000070444">
    <property type="component" value="Unassembled WGS sequence"/>
</dbReference>
<reference evidence="2 3" key="1">
    <citation type="journal article" date="2015" name="Genome Biol. Evol.">
        <title>Phylogenomic analyses indicate that early fungi evolved digesting cell walls of algal ancestors of land plants.</title>
        <authorList>
            <person name="Chang Y."/>
            <person name="Wang S."/>
            <person name="Sekimoto S."/>
            <person name="Aerts A.L."/>
            <person name="Choi C."/>
            <person name="Clum A."/>
            <person name="LaButti K.M."/>
            <person name="Lindquist E.A."/>
            <person name="Yee Ngan C."/>
            <person name="Ohm R.A."/>
            <person name="Salamov A.A."/>
            <person name="Grigoriev I.V."/>
            <person name="Spatafora J.W."/>
            <person name="Berbee M.L."/>
        </authorList>
    </citation>
    <scope>NUCLEOTIDE SEQUENCE [LARGE SCALE GENOMIC DNA]</scope>
    <source>
        <strain evidence="2 3">NRRL 28638</strain>
    </source>
</reference>
<evidence type="ECO:0000313" key="2">
    <source>
        <dbReference type="EMBL" id="KXN65044.1"/>
    </source>
</evidence>